<comment type="caution">
    <text evidence="7">Lacks conserved residue(s) required for the propagation of feature annotation.</text>
</comment>
<dbReference type="Gene3D" id="1.10.300.10">
    <property type="entry name" value="Adenylosuccinate Synthetase, subunit A, domain 2"/>
    <property type="match status" value="1"/>
</dbReference>
<keyword evidence="6 7" id="KW-0342">GTP-binding</keyword>
<protein>
    <recommendedName>
        <fullName evidence="7">Adenylosuccinate synthetase</fullName>
        <shortName evidence="7">AMPSase</shortName>
        <shortName evidence="7">AdSS</shortName>
        <ecNumber evidence="7">6.3.4.4</ecNumber>
    </recommendedName>
    <alternativeName>
        <fullName evidence="7">IMP--aspartate ligase</fullName>
    </alternativeName>
</protein>
<dbReference type="AlphaFoldDB" id="A0A2H0VBA8"/>
<comment type="catalytic activity">
    <reaction evidence="7">
        <text>IMP + L-aspartate + GTP = N(6)-(1,2-dicarboxyethyl)-AMP + GDP + phosphate + 2 H(+)</text>
        <dbReference type="Rhea" id="RHEA:15753"/>
        <dbReference type="ChEBI" id="CHEBI:15378"/>
        <dbReference type="ChEBI" id="CHEBI:29991"/>
        <dbReference type="ChEBI" id="CHEBI:37565"/>
        <dbReference type="ChEBI" id="CHEBI:43474"/>
        <dbReference type="ChEBI" id="CHEBI:57567"/>
        <dbReference type="ChEBI" id="CHEBI:58053"/>
        <dbReference type="ChEBI" id="CHEBI:58189"/>
        <dbReference type="EC" id="6.3.4.4"/>
    </reaction>
</comment>
<comment type="pathway">
    <text evidence="7">Purine metabolism; AMP biosynthesis via de novo pathway; AMP from IMP: step 1/2.</text>
</comment>
<feature type="binding site" description="in other chain" evidence="7">
    <location>
        <begin position="59"/>
        <end position="62"/>
    </location>
    <ligand>
        <name>IMP</name>
        <dbReference type="ChEBI" id="CHEBI:58053"/>
        <note>ligand shared between dimeric partners</note>
    </ligand>
</feature>
<dbReference type="SUPFAM" id="SSF52540">
    <property type="entry name" value="P-loop containing nucleoside triphosphate hydrolases"/>
    <property type="match status" value="1"/>
</dbReference>
<comment type="subcellular location">
    <subcellularLocation>
        <location evidence="7">Cytoplasm</location>
    </subcellularLocation>
</comment>
<feature type="active site" description="Proton acceptor" evidence="7">
    <location>
        <position position="34"/>
    </location>
</feature>
<feature type="binding site" evidence="7">
    <location>
        <begin position="367"/>
        <end position="373"/>
    </location>
    <ligand>
        <name>substrate</name>
    </ligand>
</feature>
<dbReference type="EC" id="6.3.4.4" evidence="7"/>
<dbReference type="GO" id="GO:0000287">
    <property type="term" value="F:magnesium ion binding"/>
    <property type="evidence" value="ECO:0007669"/>
    <property type="project" value="UniProtKB-UniRule"/>
</dbReference>
<feature type="binding site" evidence="7">
    <location>
        <position position="164"/>
    </location>
    <ligand>
        <name>IMP</name>
        <dbReference type="ChEBI" id="CHEBI:58053"/>
        <note>ligand shared between dimeric partners</note>
    </ligand>
</feature>
<feature type="active site" description="Proton donor" evidence="7">
    <location>
        <position position="62"/>
    </location>
</feature>
<dbReference type="HAMAP" id="MF_00011">
    <property type="entry name" value="Adenylosucc_synth"/>
    <property type="match status" value="1"/>
</dbReference>
<dbReference type="InterPro" id="IPR042109">
    <property type="entry name" value="Adenylosuccinate_synth_dom1"/>
</dbReference>
<gene>
    <name evidence="7" type="primary">purA</name>
    <name evidence="8" type="ORF">COT92_01385</name>
</gene>
<evidence type="ECO:0000256" key="1">
    <source>
        <dbReference type="ARBA" id="ARBA00022598"/>
    </source>
</evidence>
<evidence type="ECO:0000256" key="4">
    <source>
        <dbReference type="ARBA" id="ARBA00022755"/>
    </source>
</evidence>
<proteinExistence type="inferred from homology"/>
<sequence>MEQSKLTFVKQKTVLKRIFKEHQTLTVVGGNWGDEGKGKIIDLLMGLYDITARFSGGANAGHTVKLPSGVEIIGHLIPCGIAQNKTCVMGRGELIDLRLFKKELEESSKALKGKLPKIWLDEMSSLWTPWHALLEEWLEYSRGAARVGTTKKAIAPLEGLFRLRIAPVVGHIFLPSKEFVKVLNPLYEVLRPIFREMKAKKLIGGAVPSPSRVAGELRAYQKLVKKHIADTSFVLYEALKNNRRIMFEGAQAVGLDVRFGTYPYVSSGHSVASGAPVGTGLGVKHFDASVMVCKVLPTRVGMGPFVSEMWERDKAQQFAVERKELFEGNPDARKKFLESTLSKINRGGATGKDYSNYFQVLGDERGATTRRGRSVGFLDIPWLAYAVRINEPKYLALTRFDMLSGVKNIPVVVGYKYKGKKLEMGKILPSWQLKNVKPIIEKWPCWKENIFNFNSEKDLPKGARNFLSKMEKMLKVPILFVGTGPSRNAIVIREKRR</sequence>
<dbReference type="UniPathway" id="UPA00075">
    <property type="reaction ID" value="UER00335"/>
</dbReference>
<feature type="binding site" description="in other chain" evidence="7">
    <location>
        <position position="150"/>
    </location>
    <ligand>
        <name>IMP</name>
        <dbReference type="ChEBI" id="CHEBI:58053"/>
        <note>ligand shared between dimeric partners</note>
    </ligand>
</feature>
<dbReference type="GO" id="GO:0005525">
    <property type="term" value="F:GTP binding"/>
    <property type="evidence" value="ECO:0007669"/>
    <property type="project" value="UniProtKB-UniRule"/>
</dbReference>
<dbReference type="InterPro" id="IPR042110">
    <property type="entry name" value="Adenylosuccinate_synth_dom2"/>
</dbReference>
<feature type="binding site" evidence="7">
    <location>
        <position position="34"/>
    </location>
    <ligand>
        <name>Mg(2+)</name>
        <dbReference type="ChEBI" id="CHEBI:18420"/>
    </ligand>
</feature>
<feature type="binding site" evidence="7">
    <location>
        <begin position="482"/>
        <end position="484"/>
    </location>
    <ligand>
        <name>GTP</name>
        <dbReference type="ChEBI" id="CHEBI:37565"/>
    </ligand>
</feature>
<dbReference type="InterPro" id="IPR001114">
    <property type="entry name" value="Adenylosuccinate_synthetase"/>
</dbReference>
<evidence type="ECO:0000256" key="3">
    <source>
        <dbReference type="ARBA" id="ARBA00022741"/>
    </source>
</evidence>
<evidence type="ECO:0000256" key="2">
    <source>
        <dbReference type="ARBA" id="ARBA00022723"/>
    </source>
</evidence>
<dbReference type="EMBL" id="PFAK01000020">
    <property type="protein sequence ID" value="PIR96398.1"/>
    <property type="molecule type" value="Genomic_DNA"/>
</dbReference>
<keyword evidence="1 7" id="KW-0436">Ligase</keyword>
<evidence type="ECO:0000256" key="7">
    <source>
        <dbReference type="HAMAP-Rule" id="MF_00011"/>
    </source>
</evidence>
<comment type="cofactor">
    <cofactor evidence="7">
        <name>Mg(2+)</name>
        <dbReference type="ChEBI" id="CHEBI:18420"/>
    </cofactor>
    <text evidence="7">Binds 1 Mg(2+) ion per subunit.</text>
</comment>
<dbReference type="Proteomes" id="UP000230922">
    <property type="component" value="Unassembled WGS sequence"/>
</dbReference>
<keyword evidence="5 7" id="KW-0460">Magnesium</keyword>
<feature type="binding site" description="in other chain" evidence="7">
    <location>
        <begin position="34"/>
        <end position="37"/>
    </location>
    <ligand>
        <name>IMP</name>
        <dbReference type="ChEBI" id="CHEBI:58053"/>
        <note>ligand shared between dimeric partners</note>
    </ligand>
</feature>
<dbReference type="PANTHER" id="PTHR11846:SF0">
    <property type="entry name" value="ADENYLOSUCCINATE SYNTHETASE"/>
    <property type="match status" value="1"/>
</dbReference>
<dbReference type="Gene3D" id="3.40.440.10">
    <property type="entry name" value="Adenylosuccinate Synthetase, subunit A, domain 1"/>
    <property type="match status" value="1"/>
</dbReference>
<comment type="similarity">
    <text evidence="7">Belongs to the adenylosuccinate synthetase family.</text>
</comment>
<dbReference type="GO" id="GO:0046040">
    <property type="term" value="P:IMP metabolic process"/>
    <property type="evidence" value="ECO:0007669"/>
    <property type="project" value="TreeGrafter"/>
</dbReference>
<organism evidence="8 9">
    <name type="scientific">Candidatus Doudnabacteria bacterium CG10_big_fil_rev_8_21_14_0_10_42_18</name>
    <dbReference type="NCBI Taxonomy" id="1974552"/>
    <lineage>
        <taxon>Bacteria</taxon>
        <taxon>Candidatus Doudnaibacteriota</taxon>
    </lineage>
</organism>
<comment type="caution">
    <text evidence="8">The sequence shown here is derived from an EMBL/GenBank/DDBJ whole genome shotgun (WGS) entry which is preliminary data.</text>
</comment>
<feature type="binding site" evidence="7">
    <location>
        <position position="373"/>
    </location>
    <ligand>
        <name>GTP</name>
        <dbReference type="ChEBI" id="CHEBI:37565"/>
    </ligand>
</feature>
<accession>A0A2H0VBA8</accession>
<evidence type="ECO:0000313" key="8">
    <source>
        <dbReference type="EMBL" id="PIR96398.1"/>
    </source>
</evidence>
<feature type="binding site" evidence="7">
    <location>
        <position position="61"/>
    </location>
    <ligand>
        <name>Mg(2+)</name>
        <dbReference type="ChEBI" id="CHEBI:18420"/>
    </ligand>
</feature>
<dbReference type="Pfam" id="PF00709">
    <property type="entry name" value="Adenylsucc_synt"/>
    <property type="match status" value="1"/>
</dbReference>
<comment type="function">
    <text evidence="7">Plays an important role in the de novo pathway of purine nucleotide biosynthesis. Catalyzes the first committed step in the biosynthesis of AMP from IMP.</text>
</comment>
<dbReference type="InterPro" id="IPR027417">
    <property type="entry name" value="P-loop_NTPase"/>
</dbReference>
<name>A0A2H0VBA8_9BACT</name>
<dbReference type="GO" id="GO:0044208">
    <property type="term" value="P:'de novo' AMP biosynthetic process"/>
    <property type="evidence" value="ECO:0007669"/>
    <property type="project" value="UniProtKB-UniRule"/>
</dbReference>
<feature type="binding site" evidence="7">
    <location>
        <begin position="399"/>
        <end position="401"/>
    </location>
    <ligand>
        <name>GTP</name>
        <dbReference type="ChEBI" id="CHEBI:37565"/>
    </ligand>
</feature>
<feature type="binding site" evidence="7">
    <location>
        <begin position="33"/>
        <end position="39"/>
    </location>
    <ligand>
        <name>GTP</name>
        <dbReference type="ChEBI" id="CHEBI:37565"/>
    </ligand>
</feature>
<dbReference type="GO" id="GO:0005737">
    <property type="term" value="C:cytoplasm"/>
    <property type="evidence" value="ECO:0007669"/>
    <property type="project" value="UniProtKB-SubCell"/>
</dbReference>
<dbReference type="SMART" id="SM00788">
    <property type="entry name" value="Adenylsucc_synt"/>
    <property type="match status" value="1"/>
</dbReference>
<keyword evidence="3 7" id="KW-0547">Nucleotide-binding</keyword>
<keyword evidence="2 7" id="KW-0479">Metal-binding</keyword>
<dbReference type="PANTHER" id="PTHR11846">
    <property type="entry name" value="ADENYLOSUCCINATE SYNTHETASE"/>
    <property type="match status" value="1"/>
</dbReference>
<evidence type="ECO:0000256" key="5">
    <source>
        <dbReference type="ARBA" id="ARBA00022842"/>
    </source>
</evidence>
<dbReference type="Gene3D" id="3.90.170.10">
    <property type="entry name" value="Adenylosuccinate Synthetase, subunit A, domain 3"/>
    <property type="match status" value="1"/>
</dbReference>
<keyword evidence="4 7" id="KW-0658">Purine biosynthesis</keyword>
<dbReference type="InterPro" id="IPR042111">
    <property type="entry name" value="Adenylosuccinate_synth_dom3"/>
</dbReference>
<evidence type="ECO:0000313" key="9">
    <source>
        <dbReference type="Proteomes" id="UP000230922"/>
    </source>
</evidence>
<comment type="subunit">
    <text evidence="7">Homodimer.</text>
</comment>
<feature type="binding site" description="in other chain" evidence="7">
    <location>
        <position position="371"/>
    </location>
    <ligand>
        <name>IMP</name>
        <dbReference type="ChEBI" id="CHEBI:58053"/>
        <note>ligand shared between dimeric partners</note>
    </ligand>
</feature>
<reference evidence="9" key="1">
    <citation type="submission" date="2017-09" db="EMBL/GenBank/DDBJ databases">
        <title>Depth-based differentiation of microbial function through sediment-hosted aquifers and enrichment of novel symbionts in the deep terrestrial subsurface.</title>
        <authorList>
            <person name="Probst A.J."/>
            <person name="Ladd B."/>
            <person name="Jarett J.K."/>
            <person name="Geller-Mcgrath D.E."/>
            <person name="Sieber C.M.K."/>
            <person name="Emerson J.B."/>
            <person name="Anantharaman K."/>
            <person name="Thomas B.C."/>
            <person name="Malmstrom R."/>
            <person name="Stieglmeier M."/>
            <person name="Klingl A."/>
            <person name="Woyke T."/>
            <person name="Ryan C.M."/>
            <person name="Banfield J.F."/>
        </authorList>
    </citation>
    <scope>NUCLEOTIDE SEQUENCE [LARGE SCALE GENOMIC DNA]</scope>
</reference>
<evidence type="ECO:0000256" key="6">
    <source>
        <dbReference type="ARBA" id="ARBA00023134"/>
    </source>
</evidence>
<keyword evidence="7" id="KW-0963">Cytoplasm</keyword>
<feature type="binding site" evidence="7">
    <location>
        <begin position="61"/>
        <end position="63"/>
    </location>
    <ligand>
        <name>GTP</name>
        <dbReference type="ChEBI" id="CHEBI:37565"/>
    </ligand>
</feature>
<dbReference type="GO" id="GO:0004019">
    <property type="term" value="F:adenylosuccinate synthase activity"/>
    <property type="evidence" value="ECO:0007669"/>
    <property type="project" value="UniProtKB-UniRule"/>
</dbReference>
<feature type="binding site" description="in other chain" evidence="7">
    <location>
        <position position="251"/>
    </location>
    <ligand>
        <name>IMP</name>
        <dbReference type="ChEBI" id="CHEBI:58053"/>
        <note>ligand shared between dimeric partners</note>
    </ligand>
</feature>